<feature type="non-terminal residue" evidence="1">
    <location>
        <position position="1"/>
    </location>
</feature>
<proteinExistence type="predicted"/>
<comment type="caution">
    <text evidence="1">The sequence shown here is derived from an EMBL/GenBank/DDBJ whole genome shotgun (WGS) entry which is preliminary data.</text>
</comment>
<protein>
    <recommendedName>
        <fullName evidence="3">Integrase catalytic domain-containing protein</fullName>
    </recommendedName>
</protein>
<reference evidence="1 2" key="1">
    <citation type="submission" date="2019-12" db="EMBL/GenBank/DDBJ databases">
        <title>A genome sequence resource for the geographically widespread anthracnose pathogen Colletotrichum asianum.</title>
        <authorList>
            <person name="Meng Y."/>
        </authorList>
    </citation>
    <scope>NUCLEOTIDE SEQUENCE [LARGE SCALE GENOMIC DNA]</scope>
    <source>
        <strain evidence="1 2">ICMP 18580</strain>
    </source>
</reference>
<dbReference type="OrthoDB" id="5080239at2759"/>
<accession>A0A8H3ZRS7</accession>
<evidence type="ECO:0000313" key="1">
    <source>
        <dbReference type="EMBL" id="KAF0323831.1"/>
    </source>
</evidence>
<sequence>TYKAKYIALIEVVEEALYLYNSYNFNLTNLGFNPINKPKTFIDNLLAKRLAKNPKFHKKSKHINIKYHFAR</sequence>
<dbReference type="AlphaFoldDB" id="A0A8H3ZRS7"/>
<evidence type="ECO:0000313" key="2">
    <source>
        <dbReference type="Proteomes" id="UP000434172"/>
    </source>
</evidence>
<feature type="non-terminal residue" evidence="1">
    <location>
        <position position="71"/>
    </location>
</feature>
<dbReference type="CDD" id="cd09272">
    <property type="entry name" value="RNase_HI_RT_Ty1"/>
    <property type="match status" value="1"/>
</dbReference>
<evidence type="ECO:0008006" key="3">
    <source>
        <dbReference type="Google" id="ProtNLM"/>
    </source>
</evidence>
<organism evidence="1 2">
    <name type="scientific">Colletotrichum asianum</name>
    <dbReference type="NCBI Taxonomy" id="702518"/>
    <lineage>
        <taxon>Eukaryota</taxon>
        <taxon>Fungi</taxon>
        <taxon>Dikarya</taxon>
        <taxon>Ascomycota</taxon>
        <taxon>Pezizomycotina</taxon>
        <taxon>Sordariomycetes</taxon>
        <taxon>Hypocreomycetidae</taxon>
        <taxon>Glomerellales</taxon>
        <taxon>Glomerellaceae</taxon>
        <taxon>Colletotrichum</taxon>
        <taxon>Colletotrichum gloeosporioides species complex</taxon>
    </lineage>
</organism>
<keyword evidence="2" id="KW-1185">Reference proteome</keyword>
<gene>
    <name evidence="1" type="ORF">GQ607_008803</name>
</gene>
<dbReference type="Proteomes" id="UP000434172">
    <property type="component" value="Unassembled WGS sequence"/>
</dbReference>
<name>A0A8H3ZRS7_9PEZI</name>
<dbReference type="EMBL" id="WOWK01000048">
    <property type="protein sequence ID" value="KAF0323831.1"/>
    <property type="molecule type" value="Genomic_DNA"/>
</dbReference>